<keyword evidence="2" id="KW-0442">Lipid degradation</keyword>
<keyword evidence="5" id="KW-1185">Reference proteome</keyword>
<proteinExistence type="predicted"/>
<dbReference type="InterPro" id="IPR002641">
    <property type="entry name" value="PNPLA_dom"/>
</dbReference>
<dbReference type="InterPro" id="IPR016035">
    <property type="entry name" value="Acyl_Trfase/lysoPLipase"/>
</dbReference>
<reference evidence="4 5" key="1">
    <citation type="submission" date="2018-12" db="EMBL/GenBank/DDBJ databases">
        <title>Mesorhizobium carbonis sp. nov., isolated from coal mine water.</title>
        <authorList>
            <person name="Xin W."/>
            <person name="Xu Z."/>
            <person name="Xiang F."/>
            <person name="Zhang J."/>
            <person name="Xi L."/>
            <person name="Liu J."/>
        </authorList>
    </citation>
    <scope>NUCLEOTIDE SEQUENCE [LARGE SCALE GENOMIC DNA]</scope>
    <source>
        <strain evidence="4 5">B2.3</strain>
    </source>
</reference>
<feature type="active site" description="Proton acceptor" evidence="2">
    <location>
        <position position="248"/>
    </location>
</feature>
<name>A0A3S0AAN2_9HYPH</name>
<feature type="short sequence motif" description="DGA/G" evidence="2">
    <location>
        <begin position="248"/>
        <end position="250"/>
    </location>
</feature>
<dbReference type="SUPFAM" id="SSF52151">
    <property type="entry name" value="FabD/lysophospholipase-like"/>
    <property type="match status" value="1"/>
</dbReference>
<comment type="caution">
    <text evidence="4">The sequence shown here is derived from an EMBL/GenBank/DDBJ whole genome shotgun (WGS) entry which is preliminary data.</text>
</comment>
<dbReference type="OrthoDB" id="323481at2"/>
<gene>
    <name evidence="4" type="ORF">EJC49_05635</name>
</gene>
<feature type="domain" description="PNPLA" evidence="3">
    <location>
        <begin position="69"/>
        <end position="261"/>
    </location>
</feature>
<sequence length="380" mass="41463">MARMALSEADLAQAQAVPSVAAPDDSASHGAIRIWGDEKPAWFDAMVDAPPEELKQRFSGIYGKPHAYLALSGGGENGAYGAGLLTGWTASGRRPEFTMVTGISTGSLIAPFAFLGPEYDRQLTEIYTIYSTKDLVDKRPLYQILSAASVADTTRLRRLIANYMNAEVIAKIAAEHRRGRRLFVGTTNLDAGRPVLWNIGAIANSKDPRAAALIHDVLMASASIPGAFPPMLIKVEANGRTFDELHVDGGTTSQVFLYPVGVDWRKVTRNLKVPGKPDVYVIRNASLDPVYDPVKPRLVPIAGRSISTLIRTQGVGDMYRIYLGAKRDGLNYNLAFIPSEFDVKSSEPFDLAYMRKLYQLGYEQGVAGTAWHDSPPGFEQ</sequence>
<protein>
    <submittedName>
        <fullName evidence="4">Patatin</fullName>
    </submittedName>
</protein>
<dbReference type="PROSITE" id="PS51635">
    <property type="entry name" value="PNPLA"/>
    <property type="match status" value="1"/>
</dbReference>
<evidence type="ECO:0000256" key="1">
    <source>
        <dbReference type="ARBA" id="ARBA00023098"/>
    </source>
</evidence>
<dbReference type="Gene3D" id="3.40.1090.10">
    <property type="entry name" value="Cytosolic phospholipase A2 catalytic domain"/>
    <property type="match status" value="1"/>
</dbReference>
<evidence type="ECO:0000256" key="2">
    <source>
        <dbReference type="PROSITE-ProRule" id="PRU01161"/>
    </source>
</evidence>
<keyword evidence="1 2" id="KW-0443">Lipid metabolism</keyword>
<keyword evidence="2" id="KW-0378">Hydrolase</keyword>
<feature type="short sequence motif" description="GXSXG" evidence="2">
    <location>
        <begin position="102"/>
        <end position="106"/>
    </location>
</feature>
<dbReference type="Pfam" id="PF01734">
    <property type="entry name" value="Patatin"/>
    <property type="match status" value="1"/>
</dbReference>
<evidence type="ECO:0000313" key="5">
    <source>
        <dbReference type="Proteomes" id="UP000278398"/>
    </source>
</evidence>
<evidence type="ECO:0000259" key="3">
    <source>
        <dbReference type="PROSITE" id="PS51635"/>
    </source>
</evidence>
<dbReference type="EMBL" id="RWKW01000019">
    <property type="protein sequence ID" value="RST87409.1"/>
    <property type="molecule type" value="Genomic_DNA"/>
</dbReference>
<dbReference type="AlphaFoldDB" id="A0A3S0AAN2"/>
<dbReference type="GO" id="GO:0016042">
    <property type="term" value="P:lipid catabolic process"/>
    <property type="evidence" value="ECO:0007669"/>
    <property type="project" value="UniProtKB-UniRule"/>
</dbReference>
<feature type="short sequence motif" description="GXGXXG" evidence="2">
    <location>
        <begin position="73"/>
        <end position="78"/>
    </location>
</feature>
<feature type="active site" description="Nucleophile" evidence="2">
    <location>
        <position position="104"/>
    </location>
</feature>
<dbReference type="GO" id="GO:0016787">
    <property type="term" value="F:hydrolase activity"/>
    <property type="evidence" value="ECO:0007669"/>
    <property type="project" value="UniProtKB-UniRule"/>
</dbReference>
<evidence type="ECO:0000313" key="4">
    <source>
        <dbReference type="EMBL" id="RST87409.1"/>
    </source>
</evidence>
<accession>A0A3S0AAN2</accession>
<dbReference type="Proteomes" id="UP000278398">
    <property type="component" value="Unassembled WGS sequence"/>
</dbReference>
<organism evidence="4 5">
    <name type="scientific">Aquibium carbonis</name>
    <dbReference type="NCBI Taxonomy" id="2495581"/>
    <lineage>
        <taxon>Bacteria</taxon>
        <taxon>Pseudomonadati</taxon>
        <taxon>Pseudomonadota</taxon>
        <taxon>Alphaproteobacteria</taxon>
        <taxon>Hyphomicrobiales</taxon>
        <taxon>Phyllobacteriaceae</taxon>
        <taxon>Aquibium</taxon>
    </lineage>
</organism>